<dbReference type="EMBL" id="JACHVA010000076">
    <property type="protein sequence ID" value="MBC2601830.1"/>
    <property type="molecule type" value="Genomic_DNA"/>
</dbReference>
<organism evidence="1 2">
    <name type="scientific">Puniceicoccus vermicola</name>
    <dbReference type="NCBI Taxonomy" id="388746"/>
    <lineage>
        <taxon>Bacteria</taxon>
        <taxon>Pseudomonadati</taxon>
        <taxon>Verrucomicrobiota</taxon>
        <taxon>Opitutia</taxon>
        <taxon>Puniceicoccales</taxon>
        <taxon>Puniceicoccaceae</taxon>
        <taxon>Puniceicoccus</taxon>
    </lineage>
</organism>
<dbReference type="Proteomes" id="UP000525652">
    <property type="component" value="Unassembled WGS sequence"/>
</dbReference>
<proteinExistence type="predicted"/>
<sequence length="62" mass="6685">MNTSLHILTNHFEAPAGLSFTLRKHYHAWNLILNGVGLPEVFGVPSPSSEGGNLSVGQRQSV</sequence>
<accession>A0A7X1AZN8</accession>
<keyword evidence="2" id="KW-1185">Reference proteome</keyword>
<comment type="caution">
    <text evidence="1">The sequence shown here is derived from an EMBL/GenBank/DDBJ whole genome shotgun (WGS) entry which is preliminary data.</text>
</comment>
<evidence type="ECO:0000313" key="2">
    <source>
        <dbReference type="Proteomes" id="UP000525652"/>
    </source>
</evidence>
<evidence type="ECO:0000313" key="1">
    <source>
        <dbReference type="EMBL" id="MBC2601830.1"/>
    </source>
</evidence>
<reference evidence="1 2" key="1">
    <citation type="submission" date="2020-07" db="EMBL/GenBank/DDBJ databases">
        <authorList>
            <person name="Feng X."/>
        </authorList>
    </citation>
    <scope>NUCLEOTIDE SEQUENCE [LARGE SCALE GENOMIC DNA]</scope>
    <source>
        <strain evidence="1 2">JCM14086</strain>
    </source>
</reference>
<gene>
    <name evidence="1" type="ORF">H5P30_08570</name>
</gene>
<dbReference type="AlphaFoldDB" id="A0A7X1AZN8"/>
<protein>
    <submittedName>
        <fullName evidence="1">Uncharacterized protein</fullName>
    </submittedName>
</protein>
<name>A0A7X1AZN8_9BACT</name>
<dbReference type="RefSeq" id="WP_185692536.1">
    <property type="nucleotide sequence ID" value="NZ_JACHVA010000076.1"/>
</dbReference>